<reference evidence="2" key="1">
    <citation type="submission" date="2023-03" db="EMBL/GenBank/DDBJ databases">
        <title>Massive genome expansion in bonnet fungi (Mycena s.s.) driven by repeated elements and novel gene families across ecological guilds.</title>
        <authorList>
            <consortium name="Lawrence Berkeley National Laboratory"/>
            <person name="Harder C.B."/>
            <person name="Miyauchi S."/>
            <person name="Viragh M."/>
            <person name="Kuo A."/>
            <person name="Thoen E."/>
            <person name="Andreopoulos B."/>
            <person name="Lu D."/>
            <person name="Skrede I."/>
            <person name="Drula E."/>
            <person name="Henrissat B."/>
            <person name="Morin E."/>
            <person name="Kohler A."/>
            <person name="Barry K."/>
            <person name="LaButti K."/>
            <person name="Morin E."/>
            <person name="Salamov A."/>
            <person name="Lipzen A."/>
            <person name="Mereny Z."/>
            <person name="Hegedus B."/>
            <person name="Baldrian P."/>
            <person name="Stursova M."/>
            <person name="Weitz H."/>
            <person name="Taylor A."/>
            <person name="Grigoriev I.V."/>
            <person name="Nagy L.G."/>
            <person name="Martin F."/>
            <person name="Kauserud H."/>
        </authorList>
    </citation>
    <scope>NUCLEOTIDE SEQUENCE</scope>
    <source>
        <strain evidence="2">9144</strain>
    </source>
</reference>
<dbReference type="Proteomes" id="UP001219525">
    <property type="component" value="Unassembled WGS sequence"/>
</dbReference>
<dbReference type="EMBL" id="JARJCW010000016">
    <property type="protein sequence ID" value="KAJ7216061.1"/>
    <property type="molecule type" value="Genomic_DNA"/>
</dbReference>
<evidence type="ECO:0000313" key="2">
    <source>
        <dbReference type="EMBL" id="KAJ7216061.1"/>
    </source>
</evidence>
<accession>A0AAD6YE03</accession>
<dbReference type="AlphaFoldDB" id="A0AAD6YE03"/>
<evidence type="ECO:0000313" key="3">
    <source>
        <dbReference type="Proteomes" id="UP001219525"/>
    </source>
</evidence>
<sequence>MKLTSLRTSCNLDDLELGSLVLLQAAKTVAKKPPHGGQLRGKRTPDNMGGGPRYCPEVKHPLVPDNSVSDVRRRSPAAGGPEKGIRRCSLGFGLVWDPNLTQNRPSSRHHWLDSCALNDRNDSNRPLNVHVFPKLSLTFIKLHLNSLSPSSSFIYVSGVTTGGAGAASALFGPTLSRYSFHRWRIALVGGVDELDNPPVIRSKHAGWKGKKWLDCPPESKRRTVTPTGGAATTGGATLLFLALHFSTYAFLPSHAFLSIVQSTPKPGTGPLGASRLNVGCALWTPRGTAGTIKGKLPAAMKLMTSRQKGEEAVEN</sequence>
<name>A0AAD6YE03_9AGAR</name>
<evidence type="ECO:0000256" key="1">
    <source>
        <dbReference type="SAM" id="MobiDB-lite"/>
    </source>
</evidence>
<proteinExistence type="predicted"/>
<feature type="region of interest" description="Disordered" evidence="1">
    <location>
        <begin position="58"/>
        <end position="82"/>
    </location>
</feature>
<gene>
    <name evidence="2" type="ORF">GGX14DRAFT_391723</name>
</gene>
<keyword evidence="3" id="KW-1185">Reference proteome</keyword>
<organism evidence="2 3">
    <name type="scientific">Mycena pura</name>
    <dbReference type="NCBI Taxonomy" id="153505"/>
    <lineage>
        <taxon>Eukaryota</taxon>
        <taxon>Fungi</taxon>
        <taxon>Dikarya</taxon>
        <taxon>Basidiomycota</taxon>
        <taxon>Agaricomycotina</taxon>
        <taxon>Agaricomycetes</taxon>
        <taxon>Agaricomycetidae</taxon>
        <taxon>Agaricales</taxon>
        <taxon>Marasmiineae</taxon>
        <taxon>Mycenaceae</taxon>
        <taxon>Mycena</taxon>
    </lineage>
</organism>
<protein>
    <submittedName>
        <fullName evidence="2">Uncharacterized protein</fullName>
    </submittedName>
</protein>
<comment type="caution">
    <text evidence="2">The sequence shown here is derived from an EMBL/GenBank/DDBJ whole genome shotgun (WGS) entry which is preliminary data.</text>
</comment>